<dbReference type="Proteomes" id="UP000030645">
    <property type="component" value="Unassembled WGS sequence"/>
</dbReference>
<organism evidence="1 2">
    <name type="scientific">Morus notabilis</name>
    <dbReference type="NCBI Taxonomy" id="981085"/>
    <lineage>
        <taxon>Eukaryota</taxon>
        <taxon>Viridiplantae</taxon>
        <taxon>Streptophyta</taxon>
        <taxon>Embryophyta</taxon>
        <taxon>Tracheophyta</taxon>
        <taxon>Spermatophyta</taxon>
        <taxon>Magnoliopsida</taxon>
        <taxon>eudicotyledons</taxon>
        <taxon>Gunneridae</taxon>
        <taxon>Pentapetalae</taxon>
        <taxon>rosids</taxon>
        <taxon>fabids</taxon>
        <taxon>Rosales</taxon>
        <taxon>Moraceae</taxon>
        <taxon>Moreae</taxon>
        <taxon>Morus</taxon>
    </lineage>
</organism>
<evidence type="ECO:0000313" key="1">
    <source>
        <dbReference type="EMBL" id="EXB93726.1"/>
    </source>
</evidence>
<name>W9S7V5_9ROSA</name>
<reference evidence="2" key="1">
    <citation type="submission" date="2013-01" db="EMBL/GenBank/DDBJ databases">
        <title>Draft Genome Sequence of a Mulberry Tree, Morus notabilis C.K. Schneid.</title>
        <authorList>
            <person name="He N."/>
            <person name="Zhao S."/>
        </authorList>
    </citation>
    <scope>NUCLEOTIDE SEQUENCE</scope>
</reference>
<gene>
    <name evidence="1" type="ORF">L484_011721</name>
</gene>
<sequence>MGNTIGTNTRSIRTKLVSENLKERKDVRNTGSSRGQHLGFHGLRFRNRKLVFSGFEPNSLCVEDEDWGSMDTAAPGKSMGMTDGELKRGFLILYTGKCSL</sequence>
<protein>
    <submittedName>
        <fullName evidence="1">Uncharacterized protein</fullName>
    </submittedName>
</protein>
<keyword evidence="2" id="KW-1185">Reference proteome</keyword>
<proteinExistence type="predicted"/>
<dbReference type="AlphaFoldDB" id="W9S7V5"/>
<dbReference type="EMBL" id="KE345093">
    <property type="protein sequence ID" value="EXB93726.1"/>
    <property type="molecule type" value="Genomic_DNA"/>
</dbReference>
<evidence type="ECO:0000313" key="2">
    <source>
        <dbReference type="Proteomes" id="UP000030645"/>
    </source>
</evidence>
<accession>W9S7V5</accession>